<evidence type="ECO:0000256" key="1">
    <source>
        <dbReference type="SAM" id="Phobius"/>
    </source>
</evidence>
<evidence type="ECO:0008006" key="5">
    <source>
        <dbReference type="Google" id="ProtNLM"/>
    </source>
</evidence>
<dbReference type="OrthoDB" id="9776208at2"/>
<evidence type="ECO:0000313" key="4">
    <source>
        <dbReference type="Proteomes" id="UP000254808"/>
    </source>
</evidence>
<dbReference type="InterPro" id="IPR011990">
    <property type="entry name" value="TPR-like_helical_dom_sf"/>
</dbReference>
<organism evidence="3 4">
    <name type="scientific">Cyclonatronum proteinivorum</name>
    <dbReference type="NCBI Taxonomy" id="1457365"/>
    <lineage>
        <taxon>Bacteria</taxon>
        <taxon>Pseudomonadati</taxon>
        <taxon>Balneolota</taxon>
        <taxon>Balneolia</taxon>
        <taxon>Balneolales</taxon>
        <taxon>Cyclonatronaceae</taxon>
        <taxon>Cyclonatronum</taxon>
    </lineage>
</organism>
<keyword evidence="1" id="KW-0472">Membrane</keyword>
<sequence>MYHIRLLFLFILYLFVVLFPAASTGYATASNQDTQHSIADIQMLFNEGNFYFQENNYREALQRYNQIEAAGFSSGPLFLNMALAHNRLDEPGLALFYFREASSFSNVRSEAVEGSEYISERLFQRFGEIPLLNTWQWRHYLIFKAGTTPFLIITLVLFNLIFLGWAAQWFYPVWRTRLRYMVLFAFLALLPFTAVTYWLWTANDRLGYGQIVQENISLRESPGLQSRVLLEVTPGFRFMKDEITSEEHPGYLKVELSNGMSGWIPAESARMFSRY</sequence>
<gene>
    <name evidence="3" type="ORF">CYPRO_3233</name>
</gene>
<feature type="transmembrane region" description="Helical" evidence="1">
    <location>
        <begin position="178"/>
        <end position="200"/>
    </location>
</feature>
<keyword evidence="1" id="KW-0812">Transmembrane</keyword>
<feature type="transmembrane region" description="Helical" evidence="1">
    <location>
        <begin position="150"/>
        <end position="171"/>
    </location>
</feature>
<dbReference type="Proteomes" id="UP000254808">
    <property type="component" value="Chromosome"/>
</dbReference>
<keyword evidence="4" id="KW-1185">Reference proteome</keyword>
<protein>
    <recommendedName>
        <fullName evidence="5">SH3 domain-containing protein</fullName>
    </recommendedName>
</protein>
<proteinExistence type="predicted"/>
<feature type="signal peptide" evidence="2">
    <location>
        <begin position="1"/>
        <end position="29"/>
    </location>
</feature>
<dbReference type="AlphaFoldDB" id="A0A345UPR4"/>
<keyword evidence="2" id="KW-0732">Signal</keyword>
<dbReference type="Gene3D" id="1.25.40.10">
    <property type="entry name" value="Tetratricopeptide repeat domain"/>
    <property type="match status" value="1"/>
</dbReference>
<evidence type="ECO:0000256" key="2">
    <source>
        <dbReference type="SAM" id="SignalP"/>
    </source>
</evidence>
<name>A0A345UPR4_9BACT</name>
<feature type="chain" id="PRO_5016741204" description="SH3 domain-containing protein" evidence="2">
    <location>
        <begin position="30"/>
        <end position="275"/>
    </location>
</feature>
<keyword evidence="1" id="KW-1133">Transmembrane helix</keyword>
<dbReference type="Gene3D" id="2.30.30.40">
    <property type="entry name" value="SH3 Domains"/>
    <property type="match status" value="1"/>
</dbReference>
<reference evidence="3 4" key="1">
    <citation type="submission" date="2018-03" db="EMBL/GenBank/DDBJ databases">
        <title>Phenotypic and genomic properties of Cyclonatronum proteinivorum gen. nov., sp. nov., a haloalkaliphilic bacteroidete from soda lakes possessing Na+-translocating rhodopsin.</title>
        <authorList>
            <person name="Toshchakov S.V."/>
            <person name="Korzhenkov A."/>
            <person name="Samarov N.I."/>
            <person name="Kublanov I.V."/>
            <person name="Muntyan M.S."/>
            <person name="Sorokin D.Y."/>
        </authorList>
    </citation>
    <scope>NUCLEOTIDE SEQUENCE [LARGE SCALE GENOMIC DNA]</scope>
    <source>
        <strain evidence="3 4">Omega</strain>
    </source>
</reference>
<accession>A0A345UPR4</accession>
<dbReference type="EMBL" id="CP027806">
    <property type="protein sequence ID" value="AXJ02466.1"/>
    <property type="molecule type" value="Genomic_DNA"/>
</dbReference>
<dbReference type="RefSeq" id="WP_114985552.1">
    <property type="nucleotide sequence ID" value="NZ_CP027806.1"/>
</dbReference>
<dbReference type="SUPFAM" id="SSF48452">
    <property type="entry name" value="TPR-like"/>
    <property type="match status" value="1"/>
</dbReference>
<evidence type="ECO:0000313" key="3">
    <source>
        <dbReference type="EMBL" id="AXJ02466.1"/>
    </source>
</evidence>
<dbReference type="KEGG" id="cprv:CYPRO_3233"/>